<sequence length="96" mass="10954">MGWRSKRWFYPESDDLDDLDQLFSQLWISEVMQFLHLDSVVGPCARSARIATTILLANPAVKQQCLHYCVSARRATQNDAGVEPDPTDTNMPRRCV</sequence>
<evidence type="ECO:0000313" key="1">
    <source>
        <dbReference type="EMBL" id="KAI8441009.1"/>
    </source>
</evidence>
<gene>
    <name evidence="1" type="ORF">MSG28_009282</name>
</gene>
<proteinExistence type="predicted"/>
<reference evidence="1 2" key="1">
    <citation type="journal article" date="2022" name="Genome Biol. Evol.">
        <title>The Spruce Budworm Genome: Reconstructing the Evolutionary History of Antifreeze Proteins.</title>
        <authorList>
            <person name="Beliveau C."/>
            <person name="Gagne P."/>
            <person name="Picq S."/>
            <person name="Vernygora O."/>
            <person name="Keeling C.I."/>
            <person name="Pinkney K."/>
            <person name="Doucet D."/>
            <person name="Wen F."/>
            <person name="Johnston J.S."/>
            <person name="Maaroufi H."/>
            <person name="Boyle B."/>
            <person name="Laroche J."/>
            <person name="Dewar K."/>
            <person name="Juretic N."/>
            <person name="Blackburn G."/>
            <person name="Nisole A."/>
            <person name="Brunet B."/>
            <person name="Brandao M."/>
            <person name="Lumley L."/>
            <person name="Duan J."/>
            <person name="Quan G."/>
            <person name="Lucarotti C.J."/>
            <person name="Roe A.D."/>
            <person name="Sperling F.A.H."/>
            <person name="Levesque R.C."/>
            <person name="Cusson M."/>
        </authorList>
    </citation>
    <scope>NUCLEOTIDE SEQUENCE [LARGE SCALE GENOMIC DNA]</scope>
    <source>
        <strain evidence="1">Glfc:IPQL:Cfum</strain>
    </source>
</reference>
<protein>
    <submittedName>
        <fullName evidence="1">Uncharacterized protein</fullName>
    </submittedName>
</protein>
<organism evidence="1 2">
    <name type="scientific">Choristoneura fumiferana</name>
    <name type="common">Spruce budworm moth</name>
    <name type="synonym">Archips fumiferana</name>
    <dbReference type="NCBI Taxonomy" id="7141"/>
    <lineage>
        <taxon>Eukaryota</taxon>
        <taxon>Metazoa</taxon>
        <taxon>Ecdysozoa</taxon>
        <taxon>Arthropoda</taxon>
        <taxon>Hexapoda</taxon>
        <taxon>Insecta</taxon>
        <taxon>Pterygota</taxon>
        <taxon>Neoptera</taxon>
        <taxon>Endopterygota</taxon>
        <taxon>Lepidoptera</taxon>
        <taxon>Glossata</taxon>
        <taxon>Ditrysia</taxon>
        <taxon>Tortricoidea</taxon>
        <taxon>Tortricidae</taxon>
        <taxon>Tortricinae</taxon>
        <taxon>Choristoneura</taxon>
    </lineage>
</organism>
<comment type="caution">
    <text evidence="1">The sequence shown here is derived from an EMBL/GenBank/DDBJ whole genome shotgun (WGS) entry which is preliminary data.</text>
</comment>
<dbReference type="Proteomes" id="UP001064048">
    <property type="component" value="Chromosome 15"/>
</dbReference>
<evidence type="ECO:0000313" key="2">
    <source>
        <dbReference type="Proteomes" id="UP001064048"/>
    </source>
</evidence>
<keyword evidence="2" id="KW-1185">Reference proteome</keyword>
<name>A0ACC0KXE5_CHOFU</name>
<accession>A0ACC0KXE5</accession>
<dbReference type="EMBL" id="CM046115">
    <property type="protein sequence ID" value="KAI8441009.1"/>
    <property type="molecule type" value="Genomic_DNA"/>
</dbReference>